<evidence type="ECO:0000313" key="2">
    <source>
        <dbReference type="Proteomes" id="UP000001685"/>
    </source>
</evidence>
<dbReference type="HOGENOM" id="CLU_1607359_0_0_11"/>
<organism evidence="1 2">
    <name type="scientific">Streptomyces griseus subsp. griseus (strain JCM 4626 / CBS 651.72 / NBRC 13350 / KCC S-0626 / ISP 5235)</name>
    <dbReference type="NCBI Taxonomy" id="455632"/>
    <lineage>
        <taxon>Bacteria</taxon>
        <taxon>Bacillati</taxon>
        <taxon>Actinomycetota</taxon>
        <taxon>Actinomycetes</taxon>
        <taxon>Kitasatosporales</taxon>
        <taxon>Streptomycetaceae</taxon>
        <taxon>Streptomyces</taxon>
    </lineage>
</organism>
<evidence type="ECO:0000313" key="1">
    <source>
        <dbReference type="EMBL" id="BAG16966.1"/>
    </source>
</evidence>
<reference evidence="2" key="1">
    <citation type="journal article" date="2008" name="J. Bacteriol.">
        <title>Genome sequence of the streptomycin-producing microorganism Streptomyces griseus IFO 13350.</title>
        <authorList>
            <person name="Ohnishi Y."/>
            <person name="Ishikawa J."/>
            <person name="Hara H."/>
            <person name="Suzuki H."/>
            <person name="Ikenoya M."/>
            <person name="Ikeda H."/>
            <person name="Yamashita A."/>
            <person name="Hattori M."/>
            <person name="Horinouchi S."/>
        </authorList>
    </citation>
    <scope>NUCLEOTIDE SEQUENCE [LARGE SCALE GENOMIC DNA]</scope>
    <source>
        <strain evidence="2">JCM 4626 / NBRC 13350</strain>
    </source>
</reference>
<dbReference type="eggNOG" id="ENOG5032UFC">
    <property type="taxonomic scope" value="Bacteria"/>
</dbReference>
<evidence type="ECO:0008006" key="3">
    <source>
        <dbReference type="Google" id="ProtNLM"/>
    </source>
</evidence>
<dbReference type="SUPFAM" id="SSF55961">
    <property type="entry name" value="Bet v1-like"/>
    <property type="match status" value="1"/>
</dbReference>
<protein>
    <recommendedName>
        <fullName evidence="3">SRPBCC family protein</fullName>
    </recommendedName>
</protein>
<gene>
    <name evidence="1" type="ordered locus">SGR_137</name>
</gene>
<dbReference type="AlphaFoldDB" id="B1VNE3"/>
<dbReference type="Proteomes" id="UP000001685">
    <property type="component" value="Chromosome"/>
</dbReference>
<dbReference type="RefSeq" id="WP_012377553.1">
    <property type="nucleotide sequence ID" value="NC_010572.1"/>
</dbReference>
<dbReference type="PATRIC" id="fig|455632.4.peg.121"/>
<dbReference type="EMBL" id="AP009493">
    <property type="protein sequence ID" value="BAG16966.1"/>
    <property type="molecule type" value="Genomic_DNA"/>
</dbReference>
<proteinExistence type="predicted"/>
<accession>B1VNE3</accession>
<dbReference type="KEGG" id="sgr:SGR_137"/>
<sequence length="165" mass="18141">MAVLNVHERLVAAGADAVGELLDTLSAGPEDRLWPSAHWPAMRLDRGLSPGSAGGHGPIRYAVNAYEPGARVRFDFTGPPGFHGFHEFAVVPVDAHRTLLRHTLSMRTTGAARLAWPLLYRPLHDALVEDALDRAEPTARPARWSPYVRLLRTALARRGWSPSDK</sequence>
<name>B1VNE3_STRGG</name>